<evidence type="ECO:0000256" key="6">
    <source>
        <dbReference type="ARBA" id="ARBA00022801"/>
    </source>
</evidence>
<dbReference type="PROSITE" id="PS51146">
    <property type="entry name" value="KAIC"/>
    <property type="match status" value="2"/>
</dbReference>
<keyword evidence="6" id="KW-0378">Hydrolase</keyword>
<proteinExistence type="predicted"/>
<feature type="region of interest" description="Disordered" evidence="7">
    <location>
        <begin position="467"/>
        <end position="493"/>
    </location>
</feature>
<feature type="domain" description="KaiC" evidence="8">
    <location>
        <begin position="6"/>
        <end position="235"/>
    </location>
</feature>
<dbReference type="SMART" id="SM00382">
    <property type="entry name" value="AAA"/>
    <property type="match status" value="2"/>
</dbReference>
<name>A0ABX5J2S7_9RHOB</name>
<evidence type="ECO:0000259" key="8">
    <source>
        <dbReference type="PROSITE" id="PS51146"/>
    </source>
</evidence>
<keyword evidence="10" id="KW-1185">Reference proteome</keyword>
<dbReference type="InterPro" id="IPR003593">
    <property type="entry name" value="AAA+_ATPase"/>
</dbReference>
<dbReference type="EMBL" id="PZZW01000010">
    <property type="protein sequence ID" value="PTM75879.1"/>
    <property type="molecule type" value="Genomic_DNA"/>
</dbReference>
<dbReference type="InterPro" id="IPR030665">
    <property type="entry name" value="KaiC"/>
</dbReference>
<keyword evidence="3" id="KW-0808">Transferase</keyword>
<evidence type="ECO:0000256" key="3">
    <source>
        <dbReference type="ARBA" id="ARBA00022679"/>
    </source>
</evidence>
<accession>A0ABX5J2S7</accession>
<protein>
    <recommendedName>
        <fullName evidence="1">non-specific serine/threonine protein kinase</fullName>
        <ecNumber evidence="1">2.7.11.1</ecNumber>
    </recommendedName>
</protein>
<dbReference type="RefSeq" id="WP_069331951.1">
    <property type="nucleotide sequence ID" value="NZ_MABH01000134.1"/>
</dbReference>
<evidence type="ECO:0000313" key="9">
    <source>
        <dbReference type="EMBL" id="PTM75879.1"/>
    </source>
</evidence>
<feature type="domain" description="KaiC" evidence="8">
    <location>
        <begin position="240"/>
        <end position="480"/>
    </location>
</feature>
<evidence type="ECO:0000256" key="1">
    <source>
        <dbReference type="ARBA" id="ARBA00012513"/>
    </source>
</evidence>
<gene>
    <name evidence="9" type="ORF">C8J29_11099</name>
</gene>
<dbReference type="PANTHER" id="PTHR42926:SF1">
    <property type="entry name" value="CIRCADIAN CLOCK OSCILLATOR PROTEIN KAIC 1"/>
    <property type="match status" value="1"/>
</dbReference>
<evidence type="ECO:0000256" key="5">
    <source>
        <dbReference type="ARBA" id="ARBA00022777"/>
    </source>
</evidence>
<sequence>MKSDIERMPTGIPGLDVVLNGGLLRGAAYIVQGPPGAGKTILSNQICFKHTRNGGTALYVSLLAESHDHMIHYMKQMGFYADDSVPRLLTYLSAYVTLEKEGLRGVIRLLGQEARRNGASLVILDGLFVIHDVAGSEHEFRTFVHELQGQAALLGMTLVILTNQQREPSSPEFTMVDGWIELRDVSQGLRSVRSLSVHKQRGGNFVRGEHLFRITDDGIKVFPRLEARGTSVEDEDEQTGRVASGIAGLDTMLHGGYPAASATLVLGPTGSGKTTLGLQFLSKCTSQEPGVLLGFYERPKRLQIKGKSIGLDMPGLVASGAVTLMWHSPAENLVDELAYELIECVERTGARRVVVDGLAIFRDSLLHPQRLQSFVNALNQRLRARGVAVLWTLESKELFLPEELQSDELSAVADNVILLHYALRKGVLRRNLSILKIRDSDFDPISEEFFIDGTGVQFGDKDLGLLRPEGAPADPAEGGTHTALARRTGKKRH</sequence>
<dbReference type="SUPFAM" id="SSF52540">
    <property type="entry name" value="P-loop containing nucleoside triphosphate hydrolases"/>
    <property type="match status" value="2"/>
</dbReference>
<evidence type="ECO:0000256" key="2">
    <source>
        <dbReference type="ARBA" id="ARBA00022553"/>
    </source>
</evidence>
<dbReference type="Gene3D" id="3.40.50.300">
    <property type="entry name" value="P-loop containing nucleotide triphosphate hydrolases"/>
    <property type="match status" value="2"/>
</dbReference>
<organism evidence="9 10">
    <name type="scientific">Cereibacter johrii</name>
    <dbReference type="NCBI Taxonomy" id="445629"/>
    <lineage>
        <taxon>Bacteria</taxon>
        <taxon>Pseudomonadati</taxon>
        <taxon>Pseudomonadota</taxon>
        <taxon>Alphaproteobacteria</taxon>
        <taxon>Rhodobacterales</taxon>
        <taxon>Paracoccaceae</taxon>
        <taxon>Cereibacter</taxon>
    </lineage>
</organism>
<evidence type="ECO:0000256" key="4">
    <source>
        <dbReference type="ARBA" id="ARBA00022737"/>
    </source>
</evidence>
<reference evidence="9 10" key="1">
    <citation type="submission" date="2018-04" db="EMBL/GenBank/DDBJ databases">
        <title>Genomic Encyclopedia of Type Strains, Phase III (KMG-III): the genomes of soil and plant-associated and newly described type strains.</title>
        <authorList>
            <person name="Whitman W."/>
        </authorList>
    </citation>
    <scope>NUCLEOTIDE SEQUENCE [LARGE SCALE GENOMIC DNA]</scope>
    <source>
        <strain evidence="9 10">JA192</strain>
    </source>
</reference>
<keyword evidence="2" id="KW-0597">Phosphoprotein</keyword>
<keyword evidence="5" id="KW-0418">Kinase</keyword>
<dbReference type="InterPro" id="IPR051347">
    <property type="entry name" value="Circadian_clock_KaiC-rel"/>
</dbReference>
<dbReference type="EC" id="2.7.11.1" evidence="1"/>
<comment type="caution">
    <text evidence="9">The sequence shown here is derived from an EMBL/GenBank/DDBJ whole genome shotgun (WGS) entry which is preliminary data.</text>
</comment>
<dbReference type="InterPro" id="IPR014774">
    <property type="entry name" value="KaiC-like_dom"/>
</dbReference>
<dbReference type="PANTHER" id="PTHR42926">
    <property type="match status" value="1"/>
</dbReference>
<dbReference type="InterPro" id="IPR010624">
    <property type="entry name" value="KaiC_dom"/>
</dbReference>
<dbReference type="Proteomes" id="UP000240800">
    <property type="component" value="Unassembled WGS sequence"/>
</dbReference>
<dbReference type="PIRSF" id="PIRSF039117">
    <property type="entry name" value="KaiC"/>
    <property type="match status" value="1"/>
</dbReference>
<evidence type="ECO:0000313" key="10">
    <source>
        <dbReference type="Proteomes" id="UP000240800"/>
    </source>
</evidence>
<dbReference type="Pfam" id="PF06745">
    <property type="entry name" value="ATPase"/>
    <property type="match status" value="2"/>
</dbReference>
<evidence type="ECO:0000256" key="7">
    <source>
        <dbReference type="SAM" id="MobiDB-lite"/>
    </source>
</evidence>
<dbReference type="InterPro" id="IPR027417">
    <property type="entry name" value="P-loop_NTPase"/>
</dbReference>
<keyword evidence="4" id="KW-0677">Repeat</keyword>